<feature type="signal peptide" evidence="14">
    <location>
        <begin position="1"/>
        <end position="29"/>
    </location>
</feature>
<dbReference type="Proteomes" id="UP000664654">
    <property type="component" value="Unassembled WGS sequence"/>
</dbReference>
<keyword evidence="3 11" id="KW-0813">Transport</keyword>
<evidence type="ECO:0000256" key="2">
    <source>
        <dbReference type="ARBA" id="ARBA00008143"/>
    </source>
</evidence>
<dbReference type="InterPro" id="IPR039426">
    <property type="entry name" value="TonB-dep_rcpt-like"/>
</dbReference>
<dbReference type="InterPro" id="IPR037066">
    <property type="entry name" value="Plug_dom_sf"/>
</dbReference>
<evidence type="ECO:0000256" key="13">
    <source>
        <dbReference type="SAM" id="MobiDB-lite"/>
    </source>
</evidence>
<dbReference type="SUPFAM" id="SSF56935">
    <property type="entry name" value="Porins"/>
    <property type="match status" value="1"/>
</dbReference>
<name>A0A939DKW6_9ALTE</name>
<dbReference type="InterPro" id="IPR012910">
    <property type="entry name" value="Plug_dom"/>
</dbReference>
<evidence type="ECO:0000256" key="6">
    <source>
        <dbReference type="ARBA" id="ARBA00022729"/>
    </source>
</evidence>
<dbReference type="GO" id="GO:0044718">
    <property type="term" value="P:siderophore transmembrane transport"/>
    <property type="evidence" value="ECO:0007669"/>
    <property type="project" value="TreeGrafter"/>
</dbReference>
<dbReference type="Gene3D" id="2.170.130.10">
    <property type="entry name" value="TonB-dependent receptor, plug domain"/>
    <property type="match status" value="1"/>
</dbReference>
<dbReference type="Pfam" id="PF00593">
    <property type="entry name" value="TonB_dep_Rec_b-barrel"/>
    <property type="match status" value="1"/>
</dbReference>
<organism evidence="17 18">
    <name type="scientific">Bowmanella dokdonensis</name>
    <dbReference type="NCBI Taxonomy" id="751969"/>
    <lineage>
        <taxon>Bacteria</taxon>
        <taxon>Pseudomonadati</taxon>
        <taxon>Pseudomonadota</taxon>
        <taxon>Gammaproteobacteria</taxon>
        <taxon>Alteromonadales</taxon>
        <taxon>Alteromonadaceae</taxon>
        <taxon>Bowmanella</taxon>
    </lineage>
</organism>
<protein>
    <submittedName>
        <fullName evidence="17">TonB-dependent receptor</fullName>
    </submittedName>
</protein>
<feature type="chain" id="PRO_5036936029" evidence="14">
    <location>
        <begin position="30"/>
        <end position="691"/>
    </location>
</feature>
<dbReference type="Pfam" id="PF07715">
    <property type="entry name" value="Plug"/>
    <property type="match status" value="1"/>
</dbReference>
<evidence type="ECO:0000256" key="9">
    <source>
        <dbReference type="ARBA" id="ARBA00023170"/>
    </source>
</evidence>
<dbReference type="GO" id="GO:0015344">
    <property type="term" value="F:siderophore uptake transmembrane transporter activity"/>
    <property type="evidence" value="ECO:0007669"/>
    <property type="project" value="TreeGrafter"/>
</dbReference>
<evidence type="ECO:0000256" key="14">
    <source>
        <dbReference type="SAM" id="SignalP"/>
    </source>
</evidence>
<keyword evidence="7 12" id="KW-0798">TonB box</keyword>
<keyword evidence="9 17" id="KW-0675">Receptor</keyword>
<feature type="domain" description="TonB-dependent receptor plug" evidence="16">
    <location>
        <begin position="62"/>
        <end position="168"/>
    </location>
</feature>
<keyword evidence="8 11" id="KW-0472">Membrane</keyword>
<reference evidence="17" key="1">
    <citation type="submission" date="2021-03" db="EMBL/GenBank/DDBJ databases">
        <title>novel species isolated from a fishpond in China.</title>
        <authorList>
            <person name="Lu H."/>
            <person name="Cai Z."/>
        </authorList>
    </citation>
    <scope>NUCLEOTIDE SEQUENCE</scope>
    <source>
        <strain evidence="17">JCM 30855</strain>
    </source>
</reference>
<gene>
    <name evidence="17" type="ORF">J0A66_00780</name>
</gene>
<evidence type="ECO:0000256" key="1">
    <source>
        <dbReference type="ARBA" id="ARBA00004571"/>
    </source>
</evidence>
<evidence type="ECO:0000256" key="3">
    <source>
        <dbReference type="ARBA" id="ARBA00022448"/>
    </source>
</evidence>
<dbReference type="AlphaFoldDB" id="A0A939DKW6"/>
<evidence type="ECO:0000256" key="5">
    <source>
        <dbReference type="ARBA" id="ARBA00022692"/>
    </source>
</evidence>
<evidence type="ECO:0000259" key="15">
    <source>
        <dbReference type="Pfam" id="PF00593"/>
    </source>
</evidence>
<feature type="region of interest" description="Disordered" evidence="13">
    <location>
        <begin position="214"/>
        <end position="238"/>
    </location>
</feature>
<evidence type="ECO:0000256" key="12">
    <source>
        <dbReference type="RuleBase" id="RU003357"/>
    </source>
</evidence>
<keyword evidence="4 11" id="KW-1134">Transmembrane beta strand</keyword>
<proteinExistence type="inferred from homology"/>
<sequence length="691" mass="77566">MKTEIGSSKKSRLLILLLLACHFCHPLMAEEMAELEEMAQFMAMLEEETELATHSKMNADYVPGMVSVLHGDDLTERGVQNVAAALNQIAGFYSIVNNSGDIVNIVRGVGASVNGSNLKILVDGVAVNRPVDASADWVMRLPITQVERIEVVRGPGSALYGEFAFSGVVNVITRRQNSLLVKAGDQDYRQSDLLLNHNWESGLSASLNLSAWDQNDSGRKTNPDNFAQSGHGHSPGNIYDREKGRLLLAQGEYQGYQLILQYAELERGGWYGRNAAMPFSLEPGLETAQGIELNKRWSVGRGFELGMNISSLQTRLDHATFLPIPAGITGPGGRPILEDRYVREGSEDSTQKLGLDLHWQASTHHHLYAQLAYGVNQVDSSFLNTYVPGQPVISGPEERVLVMAGVKRRLTSLTIQDQWQASDRLEITFGARHDHYDDWGRRTTPRLAAVWRLSDNHILKAQYAEAFRPPTLKETYPGSQSIVARPGSDLVEEELTSSELAYIYRAPGLSFRSTLFHTKVSDLIEYFQRPGQRPLWRNHGELDTQGLELEWQQDINRNWQWLANLSYVDAEDRLEQGEGELLGAVNWLGNLGITWRSDAYATHQLWLRHVGQQEGWDITLRTPVTREFDAHTTLDYSLTMDKLFNQDGLSLTASINNLTNKEYDIVPNPLQYPQGLPFGGRRAYVQLQYQF</sequence>
<dbReference type="PANTHER" id="PTHR30069:SF29">
    <property type="entry name" value="HEMOGLOBIN AND HEMOGLOBIN-HAPTOGLOBIN-BINDING PROTEIN 1-RELATED"/>
    <property type="match status" value="1"/>
</dbReference>
<evidence type="ECO:0000313" key="17">
    <source>
        <dbReference type="EMBL" id="MBN7823746.1"/>
    </source>
</evidence>
<evidence type="ECO:0000256" key="7">
    <source>
        <dbReference type="ARBA" id="ARBA00023077"/>
    </source>
</evidence>
<dbReference type="CDD" id="cd01347">
    <property type="entry name" value="ligand_gated_channel"/>
    <property type="match status" value="1"/>
</dbReference>
<dbReference type="InterPro" id="IPR036942">
    <property type="entry name" value="Beta-barrel_TonB_sf"/>
</dbReference>
<keyword evidence="10 11" id="KW-0998">Cell outer membrane</keyword>
<evidence type="ECO:0000256" key="4">
    <source>
        <dbReference type="ARBA" id="ARBA00022452"/>
    </source>
</evidence>
<evidence type="ECO:0000256" key="10">
    <source>
        <dbReference type="ARBA" id="ARBA00023237"/>
    </source>
</evidence>
<accession>A0A939DKW6</accession>
<evidence type="ECO:0000256" key="8">
    <source>
        <dbReference type="ARBA" id="ARBA00023136"/>
    </source>
</evidence>
<feature type="domain" description="TonB-dependent receptor-like beta-barrel" evidence="15">
    <location>
        <begin position="225"/>
        <end position="658"/>
    </location>
</feature>
<comment type="similarity">
    <text evidence="2">Belongs to the TonB-dependent receptor family. Hemoglobin/haptoglobin binding protein subfamily.</text>
</comment>
<dbReference type="PANTHER" id="PTHR30069">
    <property type="entry name" value="TONB-DEPENDENT OUTER MEMBRANE RECEPTOR"/>
    <property type="match status" value="1"/>
</dbReference>
<dbReference type="InterPro" id="IPR000531">
    <property type="entry name" value="Beta-barrel_TonB"/>
</dbReference>
<comment type="subcellular location">
    <subcellularLocation>
        <location evidence="1 11">Cell outer membrane</location>
        <topology evidence="1 11">Multi-pass membrane protein</topology>
    </subcellularLocation>
</comment>
<dbReference type="GO" id="GO:0009279">
    <property type="term" value="C:cell outer membrane"/>
    <property type="evidence" value="ECO:0007669"/>
    <property type="project" value="UniProtKB-SubCell"/>
</dbReference>
<evidence type="ECO:0000256" key="11">
    <source>
        <dbReference type="PROSITE-ProRule" id="PRU01360"/>
    </source>
</evidence>
<dbReference type="EMBL" id="JAFKCV010000001">
    <property type="protein sequence ID" value="MBN7823746.1"/>
    <property type="molecule type" value="Genomic_DNA"/>
</dbReference>
<keyword evidence="6 14" id="KW-0732">Signal</keyword>
<dbReference type="Gene3D" id="2.40.170.20">
    <property type="entry name" value="TonB-dependent receptor, beta-barrel domain"/>
    <property type="match status" value="1"/>
</dbReference>
<evidence type="ECO:0000313" key="18">
    <source>
        <dbReference type="Proteomes" id="UP000664654"/>
    </source>
</evidence>
<comment type="caution">
    <text evidence="17">The sequence shown here is derived from an EMBL/GenBank/DDBJ whole genome shotgun (WGS) entry which is preliminary data.</text>
</comment>
<keyword evidence="5 11" id="KW-0812">Transmembrane</keyword>
<dbReference type="RefSeq" id="WP_206571866.1">
    <property type="nucleotide sequence ID" value="NZ_JAFKCV010000001.1"/>
</dbReference>
<keyword evidence="18" id="KW-1185">Reference proteome</keyword>
<dbReference type="PROSITE" id="PS52016">
    <property type="entry name" value="TONB_DEPENDENT_REC_3"/>
    <property type="match status" value="1"/>
</dbReference>
<evidence type="ECO:0000259" key="16">
    <source>
        <dbReference type="Pfam" id="PF07715"/>
    </source>
</evidence>